<dbReference type="Proteomes" id="UP000004349">
    <property type="component" value="Unassembled WGS sequence"/>
</dbReference>
<dbReference type="AlphaFoldDB" id="F9RN97"/>
<name>F9RN97_9VIBR</name>
<evidence type="ECO:0000256" key="1">
    <source>
        <dbReference type="SAM" id="SignalP"/>
    </source>
</evidence>
<dbReference type="RefSeq" id="WP_005595185.1">
    <property type="nucleotide sequence ID" value="NZ_AFWE01000111.1"/>
</dbReference>
<protein>
    <submittedName>
        <fullName evidence="2">Uncharacterized protein</fullName>
    </submittedName>
</protein>
<comment type="caution">
    <text evidence="2">The sequence shown here is derived from an EMBL/GenBank/DDBJ whole genome shotgun (WGS) entry which is preliminary data.</text>
</comment>
<keyword evidence="1" id="KW-0732">Signal</keyword>
<reference evidence="2 3" key="1">
    <citation type="journal article" date="2012" name="Int. J. Syst. Evol. Microbiol.">
        <title>Vibrio caribbeanicus sp. nov., isolated from the marine sponge Scleritoderma cyanea.</title>
        <authorList>
            <person name="Hoffmann M."/>
            <person name="Monday S.R."/>
            <person name="Allard M.W."/>
            <person name="Strain E.A."/>
            <person name="Whittaker P."/>
            <person name="Naum M."/>
            <person name="McCarthy P.J."/>
            <person name="Lopez J.V."/>
            <person name="Fischer M."/>
            <person name="Brown E.W."/>
        </authorList>
    </citation>
    <scope>NUCLEOTIDE SEQUENCE [LARGE SCALE GENOMIC DNA]</scope>
    <source>
        <strain evidence="2 3">LMG 19158</strain>
    </source>
</reference>
<dbReference type="eggNOG" id="ENOG5034BG6">
    <property type="taxonomic scope" value="Bacteria"/>
</dbReference>
<dbReference type="EMBL" id="AFWE01000111">
    <property type="protein sequence ID" value="EGU37242.1"/>
    <property type="molecule type" value="Genomic_DNA"/>
</dbReference>
<evidence type="ECO:0000313" key="2">
    <source>
        <dbReference type="EMBL" id="EGU37242.1"/>
    </source>
</evidence>
<sequence>MKRPLLLLLATTLFSGASHAVERLPEVDTLQVSVRTIYPPELTNVEDAVEWLVEPLGYYVVTEFPAPDSAKVLLAQPIPAVAKMHRTMPVLHALQLLIGNQNTIIVDKQHRLISFARGH</sequence>
<accession>F9RN97</accession>
<gene>
    <name evidence="2" type="ORF">VIS19158_03507</name>
</gene>
<proteinExistence type="predicted"/>
<organism evidence="2 3">
    <name type="scientific">Vibrio scophthalmi LMG 19158</name>
    <dbReference type="NCBI Taxonomy" id="870967"/>
    <lineage>
        <taxon>Bacteria</taxon>
        <taxon>Pseudomonadati</taxon>
        <taxon>Pseudomonadota</taxon>
        <taxon>Gammaproteobacteria</taxon>
        <taxon>Vibrionales</taxon>
        <taxon>Vibrionaceae</taxon>
        <taxon>Vibrio</taxon>
    </lineage>
</organism>
<feature type="signal peptide" evidence="1">
    <location>
        <begin position="1"/>
        <end position="20"/>
    </location>
</feature>
<evidence type="ECO:0000313" key="3">
    <source>
        <dbReference type="Proteomes" id="UP000004349"/>
    </source>
</evidence>
<feature type="chain" id="PRO_5003386046" evidence="1">
    <location>
        <begin position="21"/>
        <end position="119"/>
    </location>
</feature>